<evidence type="ECO:0000256" key="5">
    <source>
        <dbReference type="ARBA" id="ARBA00023152"/>
    </source>
</evidence>
<dbReference type="InterPro" id="IPR023665">
    <property type="entry name" value="ApgAM_prokaryotes"/>
</dbReference>
<dbReference type="AlphaFoldDB" id="A0A9D1N3V2"/>
<dbReference type="Proteomes" id="UP000824128">
    <property type="component" value="Unassembled WGS sequence"/>
</dbReference>
<protein>
    <submittedName>
        <fullName evidence="8">Cofactor-independent phosphoglycerate mutase</fullName>
        <ecNumber evidence="8">5.4.2.12</ecNumber>
    </submittedName>
</protein>
<reference evidence="8" key="2">
    <citation type="journal article" date="2021" name="PeerJ">
        <title>Extensive microbial diversity within the chicken gut microbiome revealed by metagenomics and culture.</title>
        <authorList>
            <person name="Gilroy R."/>
            <person name="Ravi A."/>
            <person name="Getino M."/>
            <person name="Pursley I."/>
            <person name="Horton D.L."/>
            <person name="Alikhan N.F."/>
            <person name="Baker D."/>
            <person name="Gharbi K."/>
            <person name="Hall N."/>
            <person name="Watson M."/>
            <person name="Adriaenssens E.M."/>
            <person name="Foster-Nyarko E."/>
            <person name="Jarju S."/>
            <person name="Secka A."/>
            <person name="Antonio M."/>
            <person name="Oren A."/>
            <person name="Chaudhuri R.R."/>
            <person name="La Ragione R."/>
            <person name="Hildebrand F."/>
            <person name="Pallen M.J."/>
        </authorList>
    </citation>
    <scope>NUCLEOTIDE SEQUENCE</scope>
    <source>
        <strain evidence="8">ChiGjej2B2-16831</strain>
    </source>
</reference>
<comment type="caution">
    <text evidence="8">The sequence shown here is derived from an EMBL/GenBank/DDBJ whole genome shotgun (WGS) entry which is preliminary data.</text>
</comment>
<evidence type="ECO:0000256" key="3">
    <source>
        <dbReference type="ARBA" id="ARBA00004921"/>
    </source>
</evidence>
<dbReference type="GO" id="GO:0006096">
    <property type="term" value="P:glycolytic process"/>
    <property type="evidence" value="ECO:0007669"/>
    <property type="project" value="UniProtKB-KW"/>
</dbReference>
<dbReference type="CDD" id="cd16011">
    <property type="entry name" value="iPGM_like"/>
    <property type="match status" value="1"/>
</dbReference>
<evidence type="ECO:0000313" key="9">
    <source>
        <dbReference type="Proteomes" id="UP000824128"/>
    </source>
</evidence>
<dbReference type="InterPro" id="IPR017850">
    <property type="entry name" value="Alkaline_phosphatase_core_sf"/>
</dbReference>
<dbReference type="NCBIfam" id="TIGR00306">
    <property type="entry name" value="apgM"/>
    <property type="match status" value="1"/>
</dbReference>
<dbReference type="InterPro" id="IPR006124">
    <property type="entry name" value="Metalloenzyme"/>
</dbReference>
<feature type="domain" description="Metalloenzyme" evidence="7">
    <location>
        <begin position="1"/>
        <end position="370"/>
    </location>
</feature>
<dbReference type="EC" id="5.4.2.12" evidence="8"/>
<evidence type="ECO:0000256" key="1">
    <source>
        <dbReference type="ARBA" id="ARBA00000370"/>
    </source>
</evidence>
<reference evidence="8" key="1">
    <citation type="submission" date="2020-10" db="EMBL/GenBank/DDBJ databases">
        <authorList>
            <person name="Gilroy R."/>
        </authorList>
    </citation>
    <scope>NUCLEOTIDE SEQUENCE</scope>
    <source>
        <strain evidence="8">ChiGjej2B2-16831</strain>
    </source>
</reference>
<dbReference type="PANTHER" id="PTHR31209">
    <property type="entry name" value="COFACTOR-INDEPENDENT PHOSPHOGLYCERATE MUTASE"/>
    <property type="match status" value="1"/>
</dbReference>
<comment type="catalytic activity">
    <reaction evidence="1">
        <text>(2R)-2-phosphoglycerate = (2R)-3-phosphoglycerate</text>
        <dbReference type="Rhea" id="RHEA:15901"/>
        <dbReference type="ChEBI" id="CHEBI:58272"/>
        <dbReference type="ChEBI" id="CHEBI:58289"/>
        <dbReference type="EC" id="5.4.2.12"/>
    </reaction>
</comment>
<keyword evidence="5" id="KW-0324">Glycolysis</keyword>
<accession>A0A9D1N3V2</accession>
<dbReference type="Gene3D" id="3.40.720.10">
    <property type="entry name" value="Alkaline Phosphatase, subunit A"/>
    <property type="match status" value="2"/>
</dbReference>
<name>A0A9D1N3V2_9FIRM</name>
<dbReference type="EMBL" id="DVNZ01000121">
    <property type="protein sequence ID" value="HIU94264.1"/>
    <property type="molecule type" value="Genomic_DNA"/>
</dbReference>
<proteinExistence type="inferred from homology"/>
<evidence type="ECO:0000256" key="6">
    <source>
        <dbReference type="ARBA" id="ARBA00023235"/>
    </source>
</evidence>
<dbReference type="GO" id="GO:0046872">
    <property type="term" value="F:metal ion binding"/>
    <property type="evidence" value="ECO:0007669"/>
    <property type="project" value="InterPro"/>
</dbReference>
<dbReference type="InterPro" id="IPR004456">
    <property type="entry name" value="Pglycerate_mutase_ApgM"/>
</dbReference>
<dbReference type="PANTHER" id="PTHR31209:SF4">
    <property type="entry name" value="2,3-BISPHOSPHOGLYCERATE-INDEPENDENT PHOSPHOGLYCERATE MUTASE"/>
    <property type="match status" value="1"/>
</dbReference>
<dbReference type="SUPFAM" id="SSF53649">
    <property type="entry name" value="Alkaline phosphatase-like"/>
    <property type="match status" value="1"/>
</dbReference>
<comment type="function">
    <text evidence="2">Catalyzes the interconversion of 2-phosphoglycerate and 3-phosphoglycerate.</text>
</comment>
<dbReference type="NCBIfam" id="TIGR02535">
    <property type="entry name" value="hyp_Hser_kinase"/>
    <property type="match status" value="1"/>
</dbReference>
<evidence type="ECO:0000313" key="8">
    <source>
        <dbReference type="EMBL" id="HIU94264.1"/>
    </source>
</evidence>
<dbReference type="GO" id="GO:0004619">
    <property type="term" value="F:phosphoglycerate mutase activity"/>
    <property type="evidence" value="ECO:0007669"/>
    <property type="project" value="UniProtKB-EC"/>
</dbReference>
<dbReference type="Pfam" id="PF01676">
    <property type="entry name" value="Metalloenzyme"/>
    <property type="match status" value="1"/>
</dbReference>
<sequence>MKYVIFLGDGMADVPVPELGGKTPLEAARHPGMDRMAQYGAFGMVRTVPEGMSPGSDTANLSVFGYDPRVYYSGRSPLEAASIGIELDAADVTYRCNLVTLSDAPALEEADMVDYSAGEISSAEARELVEAVNARFGSDAVRLYPGVSYRQCLVLRRAETGARLTPPHDISGRSVRGRLPEGQNAPLLREMMEFSYRTFAEHPVNAARMRAGKRPANAVWFWGEGRKPALKPFAQMRGVRGGVISAVDLIQGIGKCAGMRVIHVEGATGNYHTNFSGKGQAAIEALRTGCDLVYIHVEAPDECGHQGQVREKVYAIEQIDAQIVQPVLAYLDAAGEDYAALLLPDHPTPLCLRTHTGDPVPFALYRRGDGAARDARFTESAAQATGLFEPEGFRLMDRLLGARQD</sequence>
<dbReference type="PIRSF" id="PIRSF006392">
    <property type="entry name" value="IPGAM_arch"/>
    <property type="match status" value="1"/>
</dbReference>
<comment type="pathway">
    <text evidence="3">Carbohydrate degradation.</text>
</comment>
<evidence type="ECO:0000259" key="7">
    <source>
        <dbReference type="Pfam" id="PF01676"/>
    </source>
</evidence>
<dbReference type="Pfam" id="PF10143">
    <property type="entry name" value="PhosphMutase"/>
    <property type="match status" value="1"/>
</dbReference>
<gene>
    <name evidence="8" type="ORF">IAD24_03810</name>
</gene>
<comment type="similarity">
    <text evidence="4">Belongs to the BPG-independent phosphoglycerate mutase family. A-PGAM subfamily.</text>
</comment>
<keyword evidence="6 8" id="KW-0413">Isomerase</keyword>
<evidence type="ECO:0000256" key="4">
    <source>
        <dbReference type="ARBA" id="ARBA00005524"/>
    </source>
</evidence>
<organism evidence="8 9">
    <name type="scientific">Candidatus Aphodomorpha intestinavium</name>
    <dbReference type="NCBI Taxonomy" id="2840672"/>
    <lineage>
        <taxon>Bacteria</taxon>
        <taxon>Bacillati</taxon>
        <taxon>Bacillota</taxon>
        <taxon>Clostridia</taxon>
        <taxon>Eubacteriales</taxon>
        <taxon>Candidatus Aphodomorpha</taxon>
    </lineage>
</organism>
<evidence type="ECO:0000256" key="2">
    <source>
        <dbReference type="ARBA" id="ARBA00002315"/>
    </source>
</evidence>
<dbReference type="NCBIfam" id="NF003242">
    <property type="entry name" value="PRK04200.1"/>
    <property type="match status" value="1"/>
</dbReference>